<reference evidence="1 2" key="1">
    <citation type="journal article" date="2023" name="PLoS ONE">
        <title>Cytospora paraplurivora sp. nov. isolated from orchards with fruit tree decline syndrome in Ontario, Canada.</title>
        <authorList>
            <person name="Ilyukhin E."/>
            <person name="Nguyen H.D.T."/>
            <person name="Castle A.J."/>
            <person name="Ellouze W."/>
        </authorList>
    </citation>
    <scope>NUCLEOTIDE SEQUENCE [LARGE SCALE GENOMIC DNA]</scope>
    <source>
        <strain evidence="1 2">FDS-564</strain>
    </source>
</reference>
<proteinExistence type="predicted"/>
<accession>A0AAN9UH69</accession>
<protein>
    <submittedName>
        <fullName evidence="1">Uncharacterized protein</fullName>
    </submittedName>
</protein>
<comment type="caution">
    <text evidence="1">The sequence shown here is derived from an EMBL/GenBank/DDBJ whole genome shotgun (WGS) entry which is preliminary data.</text>
</comment>
<gene>
    <name evidence="1" type="ORF">SLS53_001085</name>
</gene>
<sequence length="469" mass="54824">MDKASSVAEARKPSDRLPLTLMDLPTELHLEIIEVCLLQRPRAGSSKNSNSRSRLCGGSVRDLTLVNRYFRDLTAHYLFKSICINDKSEATRQDLLMDSMRAMKRLRTALLLKNTQRFTISIGRTPQPYHGFIEKEFINTLDYIRPPIQRFVLEKHTTPWPFLQKVRKIWNEWQRYGMPHVIMNTKQLELSAPWGYSYDFQFLTQPYVHMERIWLDFNPIWLRPQSLNLSRLANLEYVMVRSYPSTNANLDGFHGFDTPRLGELAQTLPHLKHFAMCGILEGPIKNIVHQLRPMKSLEQLDITDQQHVRAEQIISVDYMMHPIDSIDKAMCHSMLTRQNPDNMDRIDAASMFFTALPSLRRICFVRDQIGTMYHAIRDGAGGLDKVEERETITDERRYLSRENIKVWLCGFPNVLGYELFDARDVEDYPTLLSHKAFWLDQRYIDGDKSVVPDELKWDVCMKQEYGMDA</sequence>
<organism evidence="1 2">
    <name type="scientific">Cytospora paraplurivora</name>
    <dbReference type="NCBI Taxonomy" id="2898453"/>
    <lineage>
        <taxon>Eukaryota</taxon>
        <taxon>Fungi</taxon>
        <taxon>Dikarya</taxon>
        <taxon>Ascomycota</taxon>
        <taxon>Pezizomycotina</taxon>
        <taxon>Sordariomycetes</taxon>
        <taxon>Sordariomycetidae</taxon>
        <taxon>Diaporthales</taxon>
        <taxon>Cytosporaceae</taxon>
        <taxon>Cytospora</taxon>
    </lineage>
</organism>
<dbReference type="Proteomes" id="UP001320245">
    <property type="component" value="Unassembled WGS sequence"/>
</dbReference>
<dbReference type="AlphaFoldDB" id="A0AAN9UH69"/>
<dbReference type="EMBL" id="JAJSPL020000003">
    <property type="protein sequence ID" value="KAK7747836.1"/>
    <property type="molecule type" value="Genomic_DNA"/>
</dbReference>
<evidence type="ECO:0000313" key="1">
    <source>
        <dbReference type="EMBL" id="KAK7747836.1"/>
    </source>
</evidence>
<evidence type="ECO:0000313" key="2">
    <source>
        <dbReference type="Proteomes" id="UP001320245"/>
    </source>
</evidence>
<name>A0AAN9UH69_9PEZI</name>
<keyword evidence="2" id="KW-1185">Reference proteome</keyword>